<proteinExistence type="predicted"/>
<dbReference type="OrthoDB" id="2922289at2759"/>
<name>A0A1B9IQU0_9TREE</name>
<sequence>MYASALLPIHTLTEIQELVETNMRHAATARRRWRDDPAYFADHCNELCVRDFGAGQDPPDQIHVLGKVIAWRHDEFLSWRNLNEVLKDLKRMGLSNISRNTSQQVKFEGQIKDAYRDVMITLTINIARQQVAFQAAFALGRGSELTVTTNVWDSFAGRLKGLMEGFSNFKLNTDYLDLKMVSHLDYMLAGLSKMSGLTSTNAEKRFSHFLLEYEQAIKTNPLILNEISAYFQQTIGSLAMSFDIFDSILAFFHSEDHIPPSSTFSERYHRLIDESMKCYMIFEEVDIPTIRRIEVEKHITPHLVNDLWKDYDDLSLRLFGQTVSKPLRLEPALEKPKPQWVREIVIQDTSFPLTDIHLSISGHTFLKTEAVTSEDKKKTRGFANVTDEVIDAQVAIPRLQIQPDPCEGSVRFQVNNKQMKLVAKLFSNAIDHEGRGQVKWVDICKARSDQISGSTDQLPLLMYFTTRVDEVGGSIVRFVPPNNAGRPFLEHRPHPGNNIGETRYRALWQRLTERYGWTVDWFQRVELDV</sequence>
<reference evidence="2" key="2">
    <citation type="submission" date="2013-12" db="EMBL/GenBank/DDBJ databases">
        <title>Evolution of pathogenesis and genome organization in the Tremellales.</title>
        <authorList>
            <person name="Cuomo C."/>
            <person name="Litvintseva A."/>
            <person name="Heitman J."/>
            <person name="Chen Y."/>
            <person name="Sun S."/>
            <person name="Springer D."/>
            <person name="Dromer F."/>
            <person name="Young S."/>
            <person name="Zeng Q."/>
            <person name="Chapman S."/>
            <person name="Gujja S."/>
            <person name="Saif S."/>
            <person name="Birren B."/>
        </authorList>
    </citation>
    <scope>NUCLEOTIDE SEQUENCE [LARGE SCALE GENOMIC DNA]</scope>
    <source>
        <strain evidence="2">CBS 10435</strain>
    </source>
</reference>
<evidence type="ECO:0000313" key="1">
    <source>
        <dbReference type="EMBL" id="OCF57800.1"/>
    </source>
</evidence>
<protein>
    <submittedName>
        <fullName evidence="1">Uncharacterized protein</fullName>
    </submittedName>
</protein>
<dbReference type="Proteomes" id="UP000092583">
    <property type="component" value="Unassembled WGS sequence"/>
</dbReference>
<organism evidence="1 2">
    <name type="scientific">Kwoniella mangroviensis CBS 10435</name>
    <dbReference type="NCBI Taxonomy" id="1331196"/>
    <lineage>
        <taxon>Eukaryota</taxon>
        <taxon>Fungi</taxon>
        <taxon>Dikarya</taxon>
        <taxon>Basidiomycota</taxon>
        <taxon>Agaricomycotina</taxon>
        <taxon>Tremellomycetes</taxon>
        <taxon>Tremellales</taxon>
        <taxon>Cryptococcaceae</taxon>
        <taxon>Kwoniella</taxon>
    </lineage>
</organism>
<keyword evidence="2" id="KW-1185">Reference proteome</keyword>
<gene>
    <name evidence="1" type="ORF">L486_05265</name>
</gene>
<accession>A0A1B9IQU0</accession>
<dbReference type="AlphaFoldDB" id="A0A1B9IQU0"/>
<dbReference type="STRING" id="1331196.A0A1B9IQU0"/>
<reference evidence="1 2" key="1">
    <citation type="submission" date="2013-07" db="EMBL/GenBank/DDBJ databases">
        <title>The Genome Sequence of Kwoniella mangroviensis CBS10435.</title>
        <authorList>
            <consortium name="The Broad Institute Genome Sequencing Platform"/>
            <person name="Cuomo C."/>
            <person name="Litvintseva A."/>
            <person name="Chen Y."/>
            <person name="Heitman J."/>
            <person name="Sun S."/>
            <person name="Springer D."/>
            <person name="Dromer F."/>
            <person name="Young S.K."/>
            <person name="Zeng Q."/>
            <person name="Gargeya S."/>
            <person name="Fitzgerald M."/>
            <person name="Abouelleil A."/>
            <person name="Alvarado L."/>
            <person name="Berlin A.M."/>
            <person name="Chapman S.B."/>
            <person name="Dewar J."/>
            <person name="Goldberg J."/>
            <person name="Griggs A."/>
            <person name="Gujja S."/>
            <person name="Hansen M."/>
            <person name="Howarth C."/>
            <person name="Imamovic A."/>
            <person name="Larimer J."/>
            <person name="McCowan C."/>
            <person name="Murphy C."/>
            <person name="Pearson M."/>
            <person name="Priest M."/>
            <person name="Roberts A."/>
            <person name="Saif S."/>
            <person name="Shea T."/>
            <person name="Sykes S."/>
            <person name="Wortman J."/>
            <person name="Nusbaum C."/>
            <person name="Birren B."/>
        </authorList>
    </citation>
    <scope>NUCLEOTIDE SEQUENCE [LARGE SCALE GENOMIC DNA]</scope>
    <source>
        <strain evidence="1 2">CBS 10435</strain>
    </source>
</reference>
<dbReference type="EMBL" id="KI669463">
    <property type="protein sequence ID" value="OCF57800.1"/>
    <property type="molecule type" value="Genomic_DNA"/>
</dbReference>
<evidence type="ECO:0000313" key="2">
    <source>
        <dbReference type="Proteomes" id="UP000092583"/>
    </source>
</evidence>